<evidence type="ECO:0000259" key="3">
    <source>
        <dbReference type="PROSITE" id="PS50977"/>
    </source>
</evidence>
<accession>A0A330LMV2</accession>
<evidence type="ECO:0000313" key="4">
    <source>
        <dbReference type="EMBL" id="SQD77546.1"/>
    </source>
</evidence>
<dbReference type="InterPro" id="IPR050624">
    <property type="entry name" value="HTH-type_Tx_Regulator"/>
</dbReference>
<feature type="DNA-binding region" description="H-T-H motif" evidence="2">
    <location>
        <begin position="41"/>
        <end position="60"/>
    </location>
</feature>
<dbReference type="RefSeq" id="WP_112713229.1">
    <property type="nucleotide sequence ID" value="NZ_LS483250.1"/>
</dbReference>
<evidence type="ECO:0000256" key="1">
    <source>
        <dbReference type="ARBA" id="ARBA00023125"/>
    </source>
</evidence>
<feature type="domain" description="HTH tetR-type" evidence="3">
    <location>
        <begin position="18"/>
        <end position="78"/>
    </location>
</feature>
<dbReference type="OrthoDB" id="63332at2"/>
<dbReference type="PROSITE" id="PS50977">
    <property type="entry name" value="HTH_TETR_2"/>
    <property type="match status" value="1"/>
</dbReference>
<evidence type="ECO:0000256" key="2">
    <source>
        <dbReference type="PROSITE-ProRule" id="PRU00335"/>
    </source>
</evidence>
<name>A0A330LMV2_9GAMM</name>
<dbReference type="PANTHER" id="PTHR43479">
    <property type="entry name" value="ACREF/ENVCD OPERON REPRESSOR-RELATED"/>
    <property type="match status" value="1"/>
</dbReference>
<dbReference type="EMBL" id="LS483250">
    <property type="protein sequence ID" value="SQD77546.1"/>
    <property type="molecule type" value="Genomic_DNA"/>
</dbReference>
<dbReference type="AlphaFoldDB" id="A0A330LMV2"/>
<proteinExistence type="predicted"/>
<dbReference type="PANTHER" id="PTHR43479:SF11">
    <property type="entry name" value="ACREF_ENVCD OPERON REPRESSOR-RELATED"/>
    <property type="match status" value="1"/>
</dbReference>
<dbReference type="InterPro" id="IPR009057">
    <property type="entry name" value="Homeodomain-like_sf"/>
</dbReference>
<organism evidence="4 5">
    <name type="scientific">Moritella yayanosii</name>
    <dbReference type="NCBI Taxonomy" id="69539"/>
    <lineage>
        <taxon>Bacteria</taxon>
        <taxon>Pseudomonadati</taxon>
        <taxon>Pseudomonadota</taxon>
        <taxon>Gammaproteobacteria</taxon>
        <taxon>Alteromonadales</taxon>
        <taxon>Moritellaceae</taxon>
        <taxon>Moritella</taxon>
    </lineage>
</organism>
<gene>
    <name evidence="4" type="ORF">MORIYA_1068</name>
</gene>
<dbReference type="Pfam" id="PF00440">
    <property type="entry name" value="TetR_N"/>
    <property type="match status" value="1"/>
</dbReference>
<dbReference type="Proteomes" id="UP000250163">
    <property type="component" value="Chromosome MORIYA"/>
</dbReference>
<protein>
    <submittedName>
        <fullName evidence="4">Putative Transcriptional regulator</fullName>
    </submittedName>
</protein>
<sequence length="207" mass="23634">MDLKQATNRRNPSQSRSKERVAVILEAVKGLIEDNGIANLKISDIAKRANTSPGSIYQYFSDKETIILSLAEHFMEKIHIIVDQHIQALDTIEDLESVMNNNFDDIYLLHKNESALRQIWFESVDIELINLAMLDSSIKADKIYQSVLKFATPKDEVQLKQFILLMSIQFSSVMRLCFSSDAGTPEQFKKIYVDTVTLGITKYIDLK</sequence>
<dbReference type="KEGG" id="mya:MORIYA_1068"/>
<dbReference type="SUPFAM" id="SSF46689">
    <property type="entry name" value="Homeodomain-like"/>
    <property type="match status" value="1"/>
</dbReference>
<dbReference type="PRINTS" id="PR00455">
    <property type="entry name" value="HTHTETR"/>
</dbReference>
<reference evidence="5" key="1">
    <citation type="submission" date="2018-05" db="EMBL/GenBank/DDBJ databases">
        <authorList>
            <person name="Cea G.-C."/>
            <person name="William W."/>
        </authorList>
    </citation>
    <scope>NUCLEOTIDE SEQUENCE [LARGE SCALE GENOMIC DNA]</scope>
    <source>
        <strain evidence="5">DB21MT 5</strain>
    </source>
</reference>
<dbReference type="Gene3D" id="1.10.357.10">
    <property type="entry name" value="Tetracycline Repressor, domain 2"/>
    <property type="match status" value="1"/>
</dbReference>
<dbReference type="InterPro" id="IPR001647">
    <property type="entry name" value="HTH_TetR"/>
</dbReference>
<dbReference type="GO" id="GO:0003677">
    <property type="term" value="F:DNA binding"/>
    <property type="evidence" value="ECO:0007669"/>
    <property type="project" value="UniProtKB-UniRule"/>
</dbReference>
<keyword evidence="5" id="KW-1185">Reference proteome</keyword>
<evidence type="ECO:0000313" key="5">
    <source>
        <dbReference type="Proteomes" id="UP000250163"/>
    </source>
</evidence>
<keyword evidence="1 2" id="KW-0238">DNA-binding</keyword>